<dbReference type="CDD" id="cd06602">
    <property type="entry name" value="GH31_MGAM_SI_GAA"/>
    <property type="match status" value="1"/>
</dbReference>
<dbReference type="SUPFAM" id="SSF74650">
    <property type="entry name" value="Galactose mutarotase-like"/>
    <property type="match status" value="1"/>
</dbReference>
<keyword evidence="6" id="KW-0325">Glycoprotein</keyword>
<evidence type="ECO:0000256" key="1">
    <source>
        <dbReference type="ARBA" id="ARBA00004308"/>
    </source>
</evidence>
<protein>
    <recommendedName>
        <fullName evidence="11">P-type domain-containing protein</fullName>
    </recommendedName>
</protein>
<organism evidence="12 13">
    <name type="scientific">Lottia gigantea</name>
    <name type="common">Giant owl limpet</name>
    <dbReference type="NCBI Taxonomy" id="225164"/>
    <lineage>
        <taxon>Eukaryota</taxon>
        <taxon>Metazoa</taxon>
        <taxon>Spiralia</taxon>
        <taxon>Lophotrochozoa</taxon>
        <taxon>Mollusca</taxon>
        <taxon>Gastropoda</taxon>
        <taxon>Patellogastropoda</taxon>
        <taxon>Lottioidea</taxon>
        <taxon>Lottiidae</taxon>
        <taxon>Lottia</taxon>
    </lineage>
</organism>
<dbReference type="KEGG" id="lgi:LOTGIDRAFT_212916"/>
<dbReference type="Gene3D" id="4.10.110.10">
    <property type="entry name" value="Spasmolytic Protein, domain 1"/>
    <property type="match status" value="1"/>
</dbReference>
<dbReference type="Pfam" id="PF01055">
    <property type="entry name" value="Glyco_hydro_31_2nd"/>
    <property type="match status" value="1"/>
</dbReference>
<dbReference type="CDD" id="cd14752">
    <property type="entry name" value="GH31_N"/>
    <property type="match status" value="1"/>
</dbReference>
<evidence type="ECO:0000256" key="4">
    <source>
        <dbReference type="ARBA" id="ARBA00023136"/>
    </source>
</evidence>
<dbReference type="Pfam" id="PF21365">
    <property type="entry name" value="Glyco_hydro_31_3rd"/>
    <property type="match status" value="1"/>
</dbReference>
<evidence type="ECO:0000256" key="5">
    <source>
        <dbReference type="ARBA" id="ARBA00023157"/>
    </source>
</evidence>
<keyword evidence="10" id="KW-1133">Transmembrane helix</keyword>
<dbReference type="InterPro" id="IPR017853">
    <property type="entry name" value="GH"/>
</dbReference>
<accession>V4AVQ0</accession>
<dbReference type="SMART" id="SM00018">
    <property type="entry name" value="PD"/>
    <property type="match status" value="1"/>
</dbReference>
<evidence type="ECO:0000256" key="9">
    <source>
        <dbReference type="RuleBase" id="RU361185"/>
    </source>
</evidence>
<dbReference type="RefSeq" id="XP_009048062.1">
    <property type="nucleotide sequence ID" value="XM_009049814.1"/>
</dbReference>
<keyword evidence="10" id="KW-0812">Transmembrane</keyword>
<dbReference type="STRING" id="225164.V4AVQ0"/>
<dbReference type="Proteomes" id="UP000030746">
    <property type="component" value="Unassembled WGS sequence"/>
</dbReference>
<keyword evidence="13" id="KW-1185">Reference proteome</keyword>
<dbReference type="CDD" id="cd00111">
    <property type="entry name" value="Trefoil"/>
    <property type="match status" value="1"/>
</dbReference>
<dbReference type="InterPro" id="IPR000519">
    <property type="entry name" value="P_trefoil_dom"/>
</dbReference>
<dbReference type="SUPFAM" id="SSF51011">
    <property type="entry name" value="Glycosyl hydrolase domain"/>
    <property type="match status" value="1"/>
</dbReference>
<dbReference type="InterPro" id="IPR000322">
    <property type="entry name" value="Glyco_hydro_31_TIM"/>
</dbReference>
<dbReference type="InterPro" id="IPR048395">
    <property type="entry name" value="Glyco_hydro_31_C"/>
</dbReference>
<dbReference type="GO" id="GO:0005975">
    <property type="term" value="P:carbohydrate metabolic process"/>
    <property type="evidence" value="ECO:0007669"/>
    <property type="project" value="InterPro"/>
</dbReference>
<evidence type="ECO:0000256" key="3">
    <source>
        <dbReference type="ARBA" id="ARBA00022801"/>
    </source>
</evidence>
<dbReference type="PROSITE" id="PS00129">
    <property type="entry name" value="GLYCOSYL_HYDROL_F31_1"/>
    <property type="match status" value="1"/>
</dbReference>
<dbReference type="GO" id="GO:0012505">
    <property type="term" value="C:endomembrane system"/>
    <property type="evidence" value="ECO:0007669"/>
    <property type="project" value="UniProtKB-SubCell"/>
</dbReference>
<dbReference type="InterPro" id="IPR011013">
    <property type="entry name" value="Gal_mutarotase_sf_dom"/>
</dbReference>
<dbReference type="InterPro" id="IPR017957">
    <property type="entry name" value="P_trefoil_CS"/>
</dbReference>
<dbReference type="PANTHER" id="PTHR22762:SF131">
    <property type="entry name" value="GLYCOSIDE HYDROLASE FAMILY 31 N-TERMINAL DOMAIN-CONTAINING PROTEIN"/>
    <property type="match status" value="1"/>
</dbReference>
<dbReference type="HOGENOM" id="CLU_000631_11_2_1"/>
<evidence type="ECO:0000256" key="10">
    <source>
        <dbReference type="SAM" id="Phobius"/>
    </source>
</evidence>
<sequence>MTKYKYSKLEDSEDGAVLDKSCDGNKSPDLPRGKKFEVHVKKVSMRNGVFCEFLIILIVFLLCLMLIQSAFTNTCLFSKVFNYTKSSLDHKQSDLRHTPSSLNRHQSYFEIVEINIEEDVVYQEISQNQVDEQAVVKNFQQYKTSKEKTRDKQCYIVDDGKKFDCHPEAGTTKETCEARGCCYYPVKKYNENPPGIPYCYYPLNYPSYTVDKIENKKQGYDVFLSRKTPSYYPQDEMNLKMEIKKETSSRLHIKISNQKEDRWEVPLPTSGSTKRDTVIQPDNEDTLYSVAVADVGQPFGFQVNRTGDGAKNILETAGGFIFADQFLQLSYFLPSQFIYGLGEHRDSLLHSMNWTRFVLWNRDQPPTENGNLYGSHPFYLMMENDGNSHGVLLLNSNAIEVLLQPAPAITWRSIGGVIDLYMFLGPNPSDVIQQYTEVIGRTFMPPYWSLGFHLCRWGFHTVNETMQVVKNMSRYGIPQDVQWNDIDYMDAKKDFTTDLKNFGDQSAMVDEFHKLGLHYIMIIDPGISSTTSPGTYHPLDLGLEMGIFIKDINGKPIEGKVWPGNTYFPDFTHPDSQKYWTNISATFHNSVQFDGIWIDMNEISNFVAGSINGCPTNSSLENPPYLPAINGNKLSVNTLCLTAQQYLSSQYNVHNLYGFTETRATHNALVSIRQKRPFVITRSTFVGSGYYGGHWSGDNYASYHDLYRSISESLSMNMFGVTIVGADICGFRGDTTEELCTRWHQLGAFYTFSRNHNNNGNKAQDPASFGPALAKSTRKVLLTRYTLLPYLYTLIHKSHMMGHTVMRPLFFEYPTDVTTYNIDKQFLWGPALLITPVLDEGVRSVEGYFPKDIWYDFYTGQCIVSEGGGQILDAPLDKINLHVRGGYILPWQYANTTTTLSRKNKFGLLVALNSSGGAEGDLFWDDGDTLDTHEKKIFNMFTFTADSKGVYVNAMYIGLSQESMYLGDITVFGVKTKPASITVNNKAVQFVYNDQYKVLYIAGHSFDLYQPIRLLWTF</sequence>
<dbReference type="Gene3D" id="2.60.40.1760">
    <property type="entry name" value="glycosyl hydrolase (family 31)"/>
    <property type="match status" value="1"/>
</dbReference>
<feature type="domain" description="P-type" evidence="11">
    <location>
        <begin position="152"/>
        <end position="203"/>
    </location>
</feature>
<keyword evidence="5" id="KW-1015">Disulfide bond</keyword>
<dbReference type="Pfam" id="PF00088">
    <property type="entry name" value="Trefoil"/>
    <property type="match status" value="1"/>
</dbReference>
<name>V4AVQ0_LOTGI</name>
<dbReference type="Gene3D" id="3.20.20.80">
    <property type="entry name" value="Glycosidases"/>
    <property type="match status" value="1"/>
</dbReference>
<dbReference type="AlphaFoldDB" id="V4AVQ0"/>
<comment type="caution">
    <text evidence="8">Lacks conserved residue(s) required for the propagation of feature annotation.</text>
</comment>
<evidence type="ECO:0000259" key="11">
    <source>
        <dbReference type="PROSITE" id="PS51448"/>
    </source>
</evidence>
<dbReference type="GO" id="GO:0004558">
    <property type="term" value="F:alpha-1,4-glucosidase activity"/>
    <property type="evidence" value="ECO:0007669"/>
    <property type="project" value="TreeGrafter"/>
</dbReference>
<dbReference type="GeneID" id="20246395"/>
<dbReference type="OrthoDB" id="5839090at2759"/>
<dbReference type="PANTHER" id="PTHR22762">
    <property type="entry name" value="ALPHA-GLUCOSIDASE"/>
    <property type="match status" value="1"/>
</dbReference>
<dbReference type="Pfam" id="PF13802">
    <property type="entry name" value="Gal_mutarotas_2"/>
    <property type="match status" value="1"/>
</dbReference>
<dbReference type="Gene3D" id="2.60.40.1180">
    <property type="entry name" value="Golgi alpha-mannosidase II"/>
    <property type="match status" value="2"/>
</dbReference>
<evidence type="ECO:0000256" key="7">
    <source>
        <dbReference type="ARBA" id="ARBA00023295"/>
    </source>
</evidence>
<dbReference type="PROSITE" id="PS00025">
    <property type="entry name" value="P_TREFOIL_1"/>
    <property type="match status" value="1"/>
</dbReference>
<evidence type="ECO:0000313" key="12">
    <source>
        <dbReference type="EMBL" id="ESP01428.1"/>
    </source>
</evidence>
<proteinExistence type="inferred from homology"/>
<dbReference type="GO" id="GO:0030246">
    <property type="term" value="F:carbohydrate binding"/>
    <property type="evidence" value="ECO:0007669"/>
    <property type="project" value="InterPro"/>
</dbReference>
<comment type="subcellular location">
    <subcellularLocation>
        <location evidence="1">Endomembrane system</location>
    </subcellularLocation>
</comment>
<keyword evidence="7 9" id="KW-0326">Glycosidase</keyword>
<keyword evidence="3 9" id="KW-0378">Hydrolase</keyword>
<dbReference type="SUPFAM" id="SSF51445">
    <property type="entry name" value="(Trans)glycosidases"/>
    <property type="match status" value="1"/>
</dbReference>
<dbReference type="InterPro" id="IPR013780">
    <property type="entry name" value="Glyco_hydro_b"/>
</dbReference>
<gene>
    <name evidence="12" type="ORF">LOTGIDRAFT_212916</name>
</gene>
<evidence type="ECO:0000256" key="6">
    <source>
        <dbReference type="ARBA" id="ARBA00023180"/>
    </source>
</evidence>
<evidence type="ECO:0000313" key="13">
    <source>
        <dbReference type="Proteomes" id="UP000030746"/>
    </source>
</evidence>
<dbReference type="PROSITE" id="PS51448">
    <property type="entry name" value="P_TREFOIL_2"/>
    <property type="match status" value="1"/>
</dbReference>
<dbReference type="InterPro" id="IPR025887">
    <property type="entry name" value="Glyco_hydro_31_N_dom"/>
</dbReference>
<dbReference type="CTD" id="20246395"/>
<dbReference type="InterPro" id="IPR030458">
    <property type="entry name" value="Glyco_hydro_31_AS"/>
</dbReference>
<dbReference type="EMBL" id="KB200521">
    <property type="protein sequence ID" value="ESP01428.1"/>
    <property type="molecule type" value="Genomic_DNA"/>
</dbReference>
<comment type="similarity">
    <text evidence="2 9">Belongs to the glycosyl hydrolase 31 family.</text>
</comment>
<keyword evidence="4 10" id="KW-0472">Membrane</keyword>
<evidence type="ECO:0000256" key="8">
    <source>
        <dbReference type="PROSITE-ProRule" id="PRU00779"/>
    </source>
</evidence>
<dbReference type="FunFam" id="2.60.40.1180:FF:000001">
    <property type="entry name" value="Maltase-glucoamylase, intestinal"/>
    <property type="match status" value="1"/>
</dbReference>
<dbReference type="InterPro" id="IPR044913">
    <property type="entry name" value="P_trefoil_dom_sf"/>
</dbReference>
<evidence type="ECO:0000256" key="2">
    <source>
        <dbReference type="ARBA" id="ARBA00007806"/>
    </source>
</evidence>
<feature type="transmembrane region" description="Helical" evidence="10">
    <location>
        <begin position="49"/>
        <end position="71"/>
    </location>
</feature>
<dbReference type="OMA" id="YKGAVWP"/>
<reference evidence="12 13" key="1">
    <citation type="journal article" date="2013" name="Nature">
        <title>Insights into bilaterian evolution from three spiralian genomes.</title>
        <authorList>
            <person name="Simakov O."/>
            <person name="Marletaz F."/>
            <person name="Cho S.J."/>
            <person name="Edsinger-Gonzales E."/>
            <person name="Havlak P."/>
            <person name="Hellsten U."/>
            <person name="Kuo D.H."/>
            <person name="Larsson T."/>
            <person name="Lv J."/>
            <person name="Arendt D."/>
            <person name="Savage R."/>
            <person name="Osoegawa K."/>
            <person name="de Jong P."/>
            <person name="Grimwood J."/>
            <person name="Chapman J.A."/>
            <person name="Shapiro H."/>
            <person name="Aerts A."/>
            <person name="Otillar R.P."/>
            <person name="Terry A.Y."/>
            <person name="Boore J.L."/>
            <person name="Grigoriev I.V."/>
            <person name="Lindberg D.R."/>
            <person name="Seaver E.C."/>
            <person name="Weisblat D.A."/>
            <person name="Putnam N.H."/>
            <person name="Rokhsar D.S."/>
        </authorList>
    </citation>
    <scope>NUCLEOTIDE SEQUENCE [LARGE SCALE GENOMIC DNA]</scope>
</reference>